<proteinExistence type="predicted"/>
<dbReference type="RefSeq" id="WP_332863941.1">
    <property type="nucleotide sequence ID" value="NZ_JBAFSM010000006.1"/>
</dbReference>
<organism evidence="1 2">
    <name type="scientific">Pannus brasiliensis CCIBt3594</name>
    <dbReference type="NCBI Taxonomy" id="1427578"/>
    <lineage>
        <taxon>Bacteria</taxon>
        <taxon>Bacillati</taxon>
        <taxon>Cyanobacteriota</taxon>
        <taxon>Cyanophyceae</taxon>
        <taxon>Oscillatoriophycideae</taxon>
        <taxon>Chroococcales</taxon>
        <taxon>Microcystaceae</taxon>
        <taxon>Pannus</taxon>
    </lineage>
</organism>
<keyword evidence="2" id="KW-1185">Reference proteome</keyword>
<dbReference type="AlphaFoldDB" id="A0AAW9QS61"/>
<sequence>MELQREFFPRVQKTVMPRPYHAEESDILGQSGTAWATDAKIYGDNWHIDYGSGLIEIYEAGAAISFHHILPRKNKYEKEGLYLRLKLAYRTTANANVNIRTFSGNHVTLLNNLHGSIYDDPDTYWWVTDDMTININSIYTGEKLWIQRVDWEWMSKEVVYEDEVQEISLYLDRAFEDVNRLYIPQAINRDSVKAFLMQKIQKDDEFAKRCLALLCQDRLMERDIAQLFIETGMEMKLTGQLPAAA</sequence>
<name>A0AAW9QS61_9CHRO</name>
<accession>A0AAW9QS61</accession>
<evidence type="ECO:0000313" key="2">
    <source>
        <dbReference type="Proteomes" id="UP001328733"/>
    </source>
</evidence>
<protein>
    <submittedName>
        <fullName evidence="1">Uncharacterized protein</fullName>
    </submittedName>
</protein>
<dbReference type="EMBL" id="JBAFSM010000006">
    <property type="protein sequence ID" value="MEG3436486.1"/>
    <property type="molecule type" value="Genomic_DNA"/>
</dbReference>
<gene>
    <name evidence="1" type="ORF">V0288_05085</name>
</gene>
<evidence type="ECO:0000313" key="1">
    <source>
        <dbReference type="EMBL" id="MEG3436486.1"/>
    </source>
</evidence>
<comment type="caution">
    <text evidence="1">The sequence shown here is derived from an EMBL/GenBank/DDBJ whole genome shotgun (WGS) entry which is preliminary data.</text>
</comment>
<dbReference type="Proteomes" id="UP001328733">
    <property type="component" value="Unassembled WGS sequence"/>
</dbReference>
<reference evidence="1 2" key="1">
    <citation type="submission" date="2024-01" db="EMBL/GenBank/DDBJ databases">
        <title>Genomic insights into the taxonomy and metabolism of the cyanobacterium Pannus brasiliensis CCIBt3594.</title>
        <authorList>
            <person name="Machado M."/>
            <person name="Botero N.B."/>
            <person name="Andreote A.P.D."/>
            <person name="Feitosa A.M.T."/>
            <person name="Popin R."/>
            <person name="Sivonen K."/>
            <person name="Fiore M.F."/>
        </authorList>
    </citation>
    <scope>NUCLEOTIDE SEQUENCE [LARGE SCALE GENOMIC DNA]</scope>
    <source>
        <strain evidence="1 2">CCIBt3594</strain>
    </source>
</reference>